<keyword evidence="4" id="KW-0812">Transmembrane</keyword>
<comment type="similarity">
    <text evidence="2">Belongs to the VTI1 family.</text>
</comment>
<protein>
    <submittedName>
        <fullName evidence="9">Vesicle transport v-SNARE 12</fullName>
    </submittedName>
</protein>
<reference evidence="9 10" key="1">
    <citation type="journal article" date="2018" name="Mol. Plant">
        <title>The genome of Artemisia annua provides insight into the evolution of Asteraceae family and artemisinin biosynthesis.</title>
        <authorList>
            <person name="Shen Q."/>
            <person name="Zhang L."/>
            <person name="Liao Z."/>
            <person name="Wang S."/>
            <person name="Yan T."/>
            <person name="Shi P."/>
            <person name="Liu M."/>
            <person name="Fu X."/>
            <person name="Pan Q."/>
            <person name="Wang Y."/>
            <person name="Lv Z."/>
            <person name="Lu X."/>
            <person name="Zhang F."/>
            <person name="Jiang W."/>
            <person name="Ma Y."/>
            <person name="Chen M."/>
            <person name="Hao X."/>
            <person name="Li L."/>
            <person name="Tang Y."/>
            <person name="Lv G."/>
            <person name="Zhou Y."/>
            <person name="Sun X."/>
            <person name="Brodelius P.E."/>
            <person name="Rose J.K.C."/>
            <person name="Tang K."/>
        </authorList>
    </citation>
    <scope>NUCLEOTIDE SEQUENCE [LARGE SCALE GENOMIC DNA]</scope>
    <source>
        <strain evidence="10">cv. Huhao1</strain>
        <tissue evidence="9">Leaf</tissue>
    </source>
</reference>
<sequence length="374" mass="42063">MMLTERLNKSTDRVKEGRRTMLETEELGDSILQDLHQQRQSLLHANKTPVGCTTGQTAQKFVRVKLVGLSRPQTLFKKLMSFLAADTPSGSHSPAVNTWASSRLISGSPPSGIRVCLHGSTNILLFGKGSRSGNLEQAVETLKNQKQEQPPAAPPVLTNFQPPEGMLSTKQRVFIAEVLLRVLFLSNGSTVVKIAKWVTKNVNIPATLPKAQKKKKQKQVKVYTRTISGILQIVITVSTIFRFYKVLPDSGDSHQILNKRAVTICYFPHDLQKPKSNPQSQEVDGNQYKIEKHKNKMSGIVAFYEINEWYCSFFKMFNGSICFPAPCRIRELILKEVAVRDIFKKIMSKNNRLEINAIKRILATTTKLKRSDIA</sequence>
<evidence type="ECO:0000313" key="10">
    <source>
        <dbReference type="Proteomes" id="UP000245207"/>
    </source>
</evidence>
<evidence type="ECO:0000256" key="7">
    <source>
        <dbReference type="ARBA" id="ARBA00023054"/>
    </source>
</evidence>
<evidence type="ECO:0000256" key="1">
    <source>
        <dbReference type="ARBA" id="ARBA00004211"/>
    </source>
</evidence>
<dbReference type="Gene3D" id="1.20.5.110">
    <property type="match status" value="1"/>
</dbReference>
<keyword evidence="10" id="KW-1185">Reference proteome</keyword>
<dbReference type="Pfam" id="PF12352">
    <property type="entry name" value="V-SNARE_C"/>
    <property type="match status" value="1"/>
</dbReference>
<dbReference type="FunFam" id="1.20.5.110:FF:000002">
    <property type="entry name" value="Vesicle transport through interaction with t-SNAREsB"/>
    <property type="match status" value="1"/>
</dbReference>
<dbReference type="EMBL" id="PKPP01008306">
    <property type="protein sequence ID" value="PWA51033.1"/>
    <property type="molecule type" value="Genomic_DNA"/>
</dbReference>
<keyword evidence="5" id="KW-0653">Protein transport</keyword>
<dbReference type="AlphaFoldDB" id="A0A2U1LPV2"/>
<dbReference type="OrthoDB" id="430637at2759"/>
<dbReference type="CDD" id="cd15862">
    <property type="entry name" value="SNARE_Vti1"/>
    <property type="match status" value="1"/>
</dbReference>
<evidence type="ECO:0000256" key="8">
    <source>
        <dbReference type="ARBA" id="ARBA00023136"/>
    </source>
</evidence>
<evidence type="ECO:0000256" key="5">
    <source>
        <dbReference type="ARBA" id="ARBA00022927"/>
    </source>
</evidence>
<name>A0A2U1LPV2_ARTAN</name>
<proteinExistence type="inferred from homology"/>
<dbReference type="GO" id="GO:0016020">
    <property type="term" value="C:membrane"/>
    <property type="evidence" value="ECO:0007669"/>
    <property type="project" value="UniProtKB-SubCell"/>
</dbReference>
<keyword evidence="8" id="KW-0472">Membrane</keyword>
<dbReference type="STRING" id="35608.A0A2U1LPV2"/>
<evidence type="ECO:0000256" key="6">
    <source>
        <dbReference type="ARBA" id="ARBA00022989"/>
    </source>
</evidence>
<dbReference type="Proteomes" id="UP000245207">
    <property type="component" value="Unassembled WGS sequence"/>
</dbReference>
<organism evidence="9 10">
    <name type="scientific">Artemisia annua</name>
    <name type="common">Sweet wormwood</name>
    <dbReference type="NCBI Taxonomy" id="35608"/>
    <lineage>
        <taxon>Eukaryota</taxon>
        <taxon>Viridiplantae</taxon>
        <taxon>Streptophyta</taxon>
        <taxon>Embryophyta</taxon>
        <taxon>Tracheophyta</taxon>
        <taxon>Spermatophyta</taxon>
        <taxon>Magnoliopsida</taxon>
        <taxon>eudicotyledons</taxon>
        <taxon>Gunneridae</taxon>
        <taxon>Pentapetalae</taxon>
        <taxon>asterids</taxon>
        <taxon>campanulids</taxon>
        <taxon>Asterales</taxon>
        <taxon>Asteraceae</taxon>
        <taxon>Asteroideae</taxon>
        <taxon>Anthemideae</taxon>
        <taxon>Artemisiinae</taxon>
        <taxon>Artemisia</taxon>
    </lineage>
</organism>
<keyword evidence="3" id="KW-0813">Transport</keyword>
<keyword evidence="6" id="KW-1133">Transmembrane helix</keyword>
<dbReference type="GO" id="GO:0015031">
    <property type="term" value="P:protein transport"/>
    <property type="evidence" value="ECO:0007669"/>
    <property type="project" value="UniProtKB-KW"/>
</dbReference>
<keyword evidence="7" id="KW-0175">Coiled coil</keyword>
<accession>A0A2U1LPV2</accession>
<comment type="subcellular location">
    <subcellularLocation>
        <location evidence="1">Membrane</location>
        <topology evidence="1">Single-pass type IV membrane protein</topology>
    </subcellularLocation>
</comment>
<evidence type="ECO:0000256" key="3">
    <source>
        <dbReference type="ARBA" id="ARBA00022448"/>
    </source>
</evidence>
<evidence type="ECO:0000313" key="9">
    <source>
        <dbReference type="EMBL" id="PWA51033.1"/>
    </source>
</evidence>
<comment type="caution">
    <text evidence="9">The sequence shown here is derived from an EMBL/GenBank/DDBJ whole genome shotgun (WGS) entry which is preliminary data.</text>
</comment>
<evidence type="ECO:0000256" key="4">
    <source>
        <dbReference type="ARBA" id="ARBA00022692"/>
    </source>
</evidence>
<dbReference type="GO" id="GO:0005737">
    <property type="term" value="C:cytoplasm"/>
    <property type="evidence" value="ECO:0007669"/>
    <property type="project" value="UniProtKB-ARBA"/>
</dbReference>
<evidence type="ECO:0000256" key="2">
    <source>
        <dbReference type="ARBA" id="ARBA00006108"/>
    </source>
</evidence>
<gene>
    <name evidence="9" type="ORF">CTI12_AA467190</name>
</gene>
<dbReference type="SUPFAM" id="SSF58038">
    <property type="entry name" value="SNARE fusion complex"/>
    <property type="match status" value="1"/>
</dbReference>